<dbReference type="Proteomes" id="UP000637578">
    <property type="component" value="Unassembled WGS sequence"/>
</dbReference>
<evidence type="ECO:0000313" key="1">
    <source>
        <dbReference type="EMBL" id="GGM63558.1"/>
    </source>
</evidence>
<proteinExistence type="predicted"/>
<organism evidence="1 2">
    <name type="scientific">Longimycelium tulufanense</name>
    <dbReference type="NCBI Taxonomy" id="907463"/>
    <lineage>
        <taxon>Bacteria</taxon>
        <taxon>Bacillati</taxon>
        <taxon>Actinomycetota</taxon>
        <taxon>Actinomycetes</taxon>
        <taxon>Pseudonocardiales</taxon>
        <taxon>Pseudonocardiaceae</taxon>
        <taxon>Longimycelium</taxon>
    </lineage>
</organism>
<keyword evidence="2" id="KW-1185">Reference proteome</keyword>
<protein>
    <submittedName>
        <fullName evidence="1">Uncharacterized protein</fullName>
    </submittedName>
</protein>
<accession>A0A8J3CA58</accession>
<dbReference type="EMBL" id="BMMK01000017">
    <property type="protein sequence ID" value="GGM63558.1"/>
    <property type="molecule type" value="Genomic_DNA"/>
</dbReference>
<sequence>MLTATAPGSFSAGPPSLVPELLGYAAYPSARLGFAVHFGLEVGAAVEIRPAVAEVAGGAQLARRTERVRTAEIRSSAVSHICGGGQKCVAVAYGQSRRCNGGRPSSSSIVDVVIALASVSVVDRLSCGMGQVPVDDVELRAQID</sequence>
<evidence type="ECO:0000313" key="2">
    <source>
        <dbReference type="Proteomes" id="UP000637578"/>
    </source>
</evidence>
<name>A0A8J3CA58_9PSEU</name>
<reference evidence="1" key="1">
    <citation type="journal article" date="2014" name="Int. J. Syst. Evol. Microbiol.">
        <title>Complete genome sequence of Corynebacterium casei LMG S-19264T (=DSM 44701T), isolated from a smear-ripened cheese.</title>
        <authorList>
            <consortium name="US DOE Joint Genome Institute (JGI-PGF)"/>
            <person name="Walter F."/>
            <person name="Albersmeier A."/>
            <person name="Kalinowski J."/>
            <person name="Ruckert C."/>
        </authorList>
    </citation>
    <scope>NUCLEOTIDE SEQUENCE</scope>
    <source>
        <strain evidence="1">CGMCC 4.5737</strain>
    </source>
</reference>
<comment type="caution">
    <text evidence="1">The sequence shown here is derived from an EMBL/GenBank/DDBJ whole genome shotgun (WGS) entry which is preliminary data.</text>
</comment>
<gene>
    <name evidence="1" type="ORF">GCM10012275_37700</name>
</gene>
<reference evidence="1" key="2">
    <citation type="submission" date="2020-09" db="EMBL/GenBank/DDBJ databases">
        <authorList>
            <person name="Sun Q."/>
            <person name="Zhou Y."/>
        </authorList>
    </citation>
    <scope>NUCLEOTIDE SEQUENCE</scope>
    <source>
        <strain evidence="1">CGMCC 4.5737</strain>
    </source>
</reference>
<dbReference type="AlphaFoldDB" id="A0A8J3CA58"/>